<dbReference type="AlphaFoldDB" id="A0A1B0C557"/>
<evidence type="ECO:0000313" key="3">
    <source>
        <dbReference type="Proteomes" id="UP000092460"/>
    </source>
</evidence>
<reference evidence="2" key="2">
    <citation type="submission" date="2020-05" db="UniProtKB">
        <authorList>
            <consortium name="EnsemblMetazoa"/>
        </authorList>
    </citation>
    <scope>IDENTIFICATION</scope>
    <source>
        <strain evidence="2">IAEA</strain>
    </source>
</reference>
<dbReference type="Proteomes" id="UP000092460">
    <property type="component" value="Unassembled WGS sequence"/>
</dbReference>
<name>A0A1B0C557_9MUSC</name>
<evidence type="ECO:0000256" key="1">
    <source>
        <dbReference type="SAM" id="Phobius"/>
    </source>
</evidence>
<proteinExistence type="predicted"/>
<dbReference type="EnsemblMetazoa" id="GPPI049430-RA">
    <property type="protein sequence ID" value="GPPI049430-PA"/>
    <property type="gene ID" value="GPPI049430"/>
</dbReference>
<sequence>MDVPYVMCSSFTRKCLMLLRNRLHNTNELLYLRLGRAKLFDHLERCTDDLERADVYLCLYVSSTKSTHQRVKRQQSILVCAAVGADSQAILVTVILTIAIRFECMQPEEI</sequence>
<keyword evidence="3" id="KW-1185">Reference proteome</keyword>
<keyword evidence="1" id="KW-1133">Transmembrane helix</keyword>
<organism evidence="2 3">
    <name type="scientific">Glossina palpalis gambiensis</name>
    <dbReference type="NCBI Taxonomy" id="67801"/>
    <lineage>
        <taxon>Eukaryota</taxon>
        <taxon>Metazoa</taxon>
        <taxon>Ecdysozoa</taxon>
        <taxon>Arthropoda</taxon>
        <taxon>Hexapoda</taxon>
        <taxon>Insecta</taxon>
        <taxon>Pterygota</taxon>
        <taxon>Neoptera</taxon>
        <taxon>Endopterygota</taxon>
        <taxon>Diptera</taxon>
        <taxon>Brachycera</taxon>
        <taxon>Muscomorpha</taxon>
        <taxon>Hippoboscoidea</taxon>
        <taxon>Glossinidae</taxon>
        <taxon>Glossina</taxon>
    </lineage>
</organism>
<protein>
    <submittedName>
        <fullName evidence="2">Uncharacterized protein</fullName>
    </submittedName>
</protein>
<dbReference type="VEuPathDB" id="VectorBase:GPPI049430"/>
<reference evidence="3" key="1">
    <citation type="submission" date="2015-01" db="EMBL/GenBank/DDBJ databases">
        <authorList>
            <person name="Aksoy S."/>
            <person name="Warren W."/>
            <person name="Wilson R.K."/>
        </authorList>
    </citation>
    <scope>NUCLEOTIDE SEQUENCE [LARGE SCALE GENOMIC DNA]</scope>
    <source>
        <strain evidence="3">IAEA</strain>
    </source>
</reference>
<dbReference type="EMBL" id="JXJN01025846">
    <property type="status" value="NOT_ANNOTATED_CDS"/>
    <property type="molecule type" value="Genomic_DNA"/>
</dbReference>
<keyword evidence="1" id="KW-0472">Membrane</keyword>
<evidence type="ECO:0000313" key="2">
    <source>
        <dbReference type="EnsemblMetazoa" id="GPPI049430-PA"/>
    </source>
</evidence>
<keyword evidence="1" id="KW-0812">Transmembrane</keyword>
<accession>A0A1B0C557</accession>
<feature type="transmembrane region" description="Helical" evidence="1">
    <location>
        <begin position="77"/>
        <end position="100"/>
    </location>
</feature>